<dbReference type="Gene3D" id="3.40.50.300">
    <property type="entry name" value="P-loop containing nucleotide triphosphate hydrolases"/>
    <property type="match status" value="1"/>
</dbReference>
<dbReference type="InterPro" id="IPR055414">
    <property type="entry name" value="LRR_R13L4/SHOC2-like"/>
</dbReference>
<evidence type="ECO:0000256" key="7">
    <source>
        <dbReference type="SAM" id="MobiDB-lite"/>
    </source>
</evidence>
<dbReference type="SUPFAM" id="SSF52540">
    <property type="entry name" value="P-loop containing nucleoside triphosphate hydrolases"/>
    <property type="match status" value="1"/>
</dbReference>
<dbReference type="GO" id="GO:0009626">
    <property type="term" value="P:plant-type hypersensitive response"/>
    <property type="evidence" value="ECO:0007669"/>
    <property type="project" value="UniProtKB-ARBA"/>
</dbReference>
<feature type="domain" description="Disease resistance R13L4/SHOC-2-like LRR" evidence="11">
    <location>
        <begin position="538"/>
        <end position="894"/>
    </location>
</feature>
<evidence type="ECO:0000313" key="12">
    <source>
        <dbReference type="EnsemblPlants" id="HORVU.MOREX.r3.7HG0745600.1"/>
    </source>
</evidence>
<dbReference type="Pfam" id="PF00931">
    <property type="entry name" value="NB-ARC"/>
    <property type="match status" value="1"/>
</dbReference>
<keyword evidence="5" id="KW-0611">Plant defense</keyword>
<evidence type="ECO:0000259" key="8">
    <source>
        <dbReference type="Pfam" id="PF00931"/>
    </source>
</evidence>
<dbReference type="KEGG" id="hvg:123409539"/>
<dbReference type="Gene3D" id="3.80.10.10">
    <property type="entry name" value="Ribonuclease Inhibitor"/>
    <property type="match status" value="1"/>
</dbReference>
<reference evidence="12" key="3">
    <citation type="submission" date="2022-01" db="UniProtKB">
        <authorList>
            <consortium name="EnsemblPlants"/>
        </authorList>
    </citation>
    <scope>IDENTIFICATION</scope>
    <source>
        <strain evidence="12">subsp. vulgare</strain>
    </source>
</reference>
<evidence type="ECO:0000256" key="5">
    <source>
        <dbReference type="ARBA" id="ARBA00022821"/>
    </source>
</evidence>
<dbReference type="GeneID" id="123409539"/>
<feature type="domain" description="Disease resistance protein winged helix" evidence="10">
    <location>
        <begin position="415"/>
        <end position="486"/>
    </location>
</feature>
<evidence type="ECO:0000259" key="9">
    <source>
        <dbReference type="Pfam" id="PF18052"/>
    </source>
</evidence>
<dbReference type="InterPro" id="IPR036388">
    <property type="entry name" value="WH-like_DNA-bd_sf"/>
</dbReference>
<evidence type="ECO:0000256" key="2">
    <source>
        <dbReference type="ARBA" id="ARBA00022614"/>
    </source>
</evidence>
<dbReference type="Pfam" id="PF23559">
    <property type="entry name" value="WHD_DRP"/>
    <property type="match status" value="1"/>
</dbReference>
<dbReference type="Gene3D" id="1.10.10.10">
    <property type="entry name" value="Winged helix-like DNA-binding domain superfamily/Winged helix DNA-binding domain"/>
    <property type="match status" value="1"/>
</dbReference>
<evidence type="ECO:0000256" key="4">
    <source>
        <dbReference type="ARBA" id="ARBA00022741"/>
    </source>
</evidence>
<proteinExistence type="inferred from homology"/>
<evidence type="ECO:0000313" key="13">
    <source>
        <dbReference type="Proteomes" id="UP000011116"/>
    </source>
</evidence>
<dbReference type="SUPFAM" id="SSF52058">
    <property type="entry name" value="L domain-like"/>
    <property type="match status" value="1"/>
</dbReference>
<organism evidence="12 13">
    <name type="scientific">Hordeum vulgare subsp. vulgare</name>
    <name type="common">Domesticated barley</name>
    <dbReference type="NCBI Taxonomy" id="112509"/>
    <lineage>
        <taxon>Eukaryota</taxon>
        <taxon>Viridiplantae</taxon>
        <taxon>Streptophyta</taxon>
        <taxon>Embryophyta</taxon>
        <taxon>Tracheophyta</taxon>
        <taxon>Spermatophyta</taxon>
        <taxon>Magnoliopsida</taxon>
        <taxon>Liliopsida</taxon>
        <taxon>Poales</taxon>
        <taxon>Poaceae</taxon>
        <taxon>BOP clade</taxon>
        <taxon>Pooideae</taxon>
        <taxon>Triticodae</taxon>
        <taxon>Triticeae</taxon>
        <taxon>Hordeinae</taxon>
        <taxon>Hordeum</taxon>
    </lineage>
</organism>
<accession>A0A8I7BK36</accession>
<evidence type="ECO:0000256" key="1">
    <source>
        <dbReference type="ARBA" id="ARBA00008894"/>
    </source>
</evidence>
<evidence type="ECO:0000259" key="10">
    <source>
        <dbReference type="Pfam" id="PF23559"/>
    </source>
</evidence>
<feature type="domain" description="Disease resistance N-terminal" evidence="9">
    <location>
        <begin position="9"/>
        <end position="87"/>
    </location>
</feature>
<keyword evidence="6" id="KW-0175">Coiled coil</keyword>
<dbReference type="SMR" id="A0A8I7BK36"/>
<dbReference type="AlphaFoldDB" id="A0A8I7BK36"/>
<dbReference type="Gene3D" id="1.10.8.430">
    <property type="entry name" value="Helical domain of apoptotic protease-activating factors"/>
    <property type="match status" value="1"/>
</dbReference>
<dbReference type="RefSeq" id="XP_044958342.1">
    <property type="nucleotide sequence ID" value="XM_045102407.1"/>
</dbReference>
<evidence type="ECO:0008006" key="14">
    <source>
        <dbReference type="Google" id="ProtNLM"/>
    </source>
</evidence>
<dbReference type="InterPro" id="IPR002182">
    <property type="entry name" value="NB-ARC"/>
</dbReference>
<dbReference type="Gramene" id="HORVU.MOREX.r3.7HG0745600.1">
    <property type="protein sequence ID" value="HORVU.MOREX.r3.7HG0745600.1"/>
    <property type="gene ID" value="HORVU.MOREX.r3.7HG0745600"/>
</dbReference>
<dbReference type="OrthoDB" id="655162at2759"/>
<comment type="similarity">
    <text evidence="1">Belongs to the disease resistance NB-LRR family.</text>
</comment>
<reference evidence="13" key="1">
    <citation type="journal article" date="2012" name="Nature">
        <title>A physical, genetic and functional sequence assembly of the barley genome.</title>
        <authorList>
            <consortium name="The International Barley Genome Sequencing Consortium"/>
            <person name="Mayer K.F."/>
            <person name="Waugh R."/>
            <person name="Brown J.W."/>
            <person name="Schulman A."/>
            <person name="Langridge P."/>
            <person name="Platzer M."/>
            <person name="Fincher G.B."/>
            <person name="Muehlbauer G.J."/>
            <person name="Sato K."/>
            <person name="Close T.J."/>
            <person name="Wise R.P."/>
            <person name="Stein N."/>
        </authorList>
    </citation>
    <scope>NUCLEOTIDE SEQUENCE [LARGE SCALE GENOMIC DNA]</scope>
    <source>
        <strain evidence="13">cv. Morex</strain>
    </source>
</reference>
<feature type="region of interest" description="Disordered" evidence="7">
    <location>
        <begin position="131"/>
        <end position="150"/>
    </location>
</feature>
<dbReference type="InterPro" id="IPR044974">
    <property type="entry name" value="Disease_R_plants"/>
</dbReference>
<keyword evidence="3" id="KW-0677">Repeat</keyword>
<dbReference type="GO" id="GO:0002758">
    <property type="term" value="P:innate immune response-activating signaling pathway"/>
    <property type="evidence" value="ECO:0007669"/>
    <property type="project" value="UniProtKB-ARBA"/>
</dbReference>
<dbReference type="InterPro" id="IPR041118">
    <property type="entry name" value="Rx_N"/>
</dbReference>
<protein>
    <recommendedName>
        <fullName evidence="14">NB-ARC domain-containing protein</fullName>
    </recommendedName>
</protein>
<evidence type="ECO:0000256" key="6">
    <source>
        <dbReference type="ARBA" id="ARBA00023054"/>
    </source>
</evidence>
<evidence type="ECO:0000256" key="3">
    <source>
        <dbReference type="ARBA" id="ARBA00022737"/>
    </source>
</evidence>
<dbReference type="Gramene" id="HORVU.MOREX.r2.7HG0618370.1">
    <property type="protein sequence ID" value="HORVU.MOREX.r2.7HG0618370.1"/>
    <property type="gene ID" value="HORVU.MOREX.r2.7HG0618370"/>
</dbReference>
<dbReference type="PRINTS" id="PR00364">
    <property type="entry name" value="DISEASERSIST"/>
</dbReference>
<reference evidence="12" key="2">
    <citation type="submission" date="2020-10" db="EMBL/GenBank/DDBJ databases">
        <authorList>
            <person name="Scholz U."/>
            <person name="Mascher M."/>
            <person name="Fiebig A."/>
        </authorList>
    </citation>
    <scope>NUCLEOTIDE SEQUENCE [LARGE SCALE GENOMIC DNA]</scope>
    <source>
        <strain evidence="12">cv. Morex</strain>
    </source>
</reference>
<name>A0A8I7BK36_HORVV</name>
<dbReference type="Proteomes" id="UP000011116">
    <property type="component" value="Chromosome 7H"/>
</dbReference>
<dbReference type="Gene3D" id="1.20.5.4130">
    <property type="match status" value="1"/>
</dbReference>
<keyword evidence="2" id="KW-0433">Leucine-rich repeat</keyword>
<keyword evidence="13" id="KW-1185">Reference proteome</keyword>
<dbReference type="InterPro" id="IPR042197">
    <property type="entry name" value="Apaf_helical"/>
</dbReference>
<evidence type="ECO:0000259" key="11">
    <source>
        <dbReference type="Pfam" id="PF23598"/>
    </source>
</evidence>
<dbReference type="EnsemblPlants" id="HORVU.MOREX.r3.7HG0745600.1">
    <property type="protein sequence ID" value="HORVU.MOREX.r3.7HG0745600.1"/>
    <property type="gene ID" value="HORVU.MOREX.r3.7HG0745600"/>
</dbReference>
<keyword evidence="4" id="KW-0547">Nucleotide-binding</keyword>
<feature type="domain" description="NB-ARC" evidence="8">
    <location>
        <begin position="160"/>
        <end position="320"/>
    </location>
</feature>
<dbReference type="InterPro" id="IPR027417">
    <property type="entry name" value="P-loop_NTPase"/>
</dbReference>
<dbReference type="PANTHER" id="PTHR23155:SF1227">
    <property type="entry name" value="OS11G0462500 PROTEIN"/>
    <property type="match status" value="1"/>
</dbReference>
<gene>
    <name evidence="12" type="primary">LOC123409539</name>
</gene>
<dbReference type="InterPro" id="IPR032675">
    <property type="entry name" value="LRR_dom_sf"/>
</dbReference>
<dbReference type="Pfam" id="PF18052">
    <property type="entry name" value="Rx_N"/>
    <property type="match status" value="1"/>
</dbReference>
<dbReference type="GO" id="GO:0043531">
    <property type="term" value="F:ADP binding"/>
    <property type="evidence" value="ECO:0007669"/>
    <property type="project" value="InterPro"/>
</dbReference>
<dbReference type="PANTHER" id="PTHR23155">
    <property type="entry name" value="DISEASE RESISTANCE PROTEIN RP"/>
    <property type="match status" value="1"/>
</dbReference>
<dbReference type="Pfam" id="PF23598">
    <property type="entry name" value="LRR_14"/>
    <property type="match status" value="1"/>
</dbReference>
<sequence>MEAAVIRSVIGVVVMKLHKMIEEDSMLRYDLKKLLRYMKKEMQMMNDAIITYGKSKDHWLWILELQELAYDMEDCLDIFEEKAACEAGMPWYRRRLHQFKTVDIRTQFARELTDLKQRALEASGRRDRYISTNTLSAPEPDTSSNSTSYTPEAELVGITKPKEVLLKLLWEKERPRRVISILGPRGIGKTTLARAIYDDADIKNRFPWRAWVVASEHRGDKELLKEIVRQVEAPSSSSDVDHGENLNKHLQVKSRYLIVIDDVQTSLLDTIRPYLPDNGRIIVTTSMQSIANTCSTNTSYIYRMEALSDDDSKALLFKIVLGDVTKSPSLHLEEGSKSILRKCEGLPLGIVNIANYLKEQGSEKITNTSCDKMCRNLGSHMHSNGALGRMKQVLIHSYDNLPGHDLKNCLLSVSIYPKDQPIKRKRLVRRWLAEGFVVKVVNRKDEDVACEHFDSLINRSIIQPVEISNSVGVSTCRLHGIMLDFIVHKSASENFITLIHNDEIITNANYDCAIRRLSLHKLTEEGGRAVMGIDISRIRSLTIFGHTSQALVDFHKSKLLRVLDLENCKELRDCDLDSICTLLQLKYLNLRGTGVSKLPKEISKLLHLETLDIRDTRVNMLPKEVLSLPELTHLFGKFKLPCELGITATRASSQTRTIFSGDSKLETLAGFVLGETHFQQIILNMKKLRKVKVLAESTPSSDIIGHLVSSFKKRLISSNPLDSLSVDFGDHSIDFLDTLDASGCSLTSIKLHGCLTSLPIFITSLLGLSKLHLVSTGLDSSILSTLQELHLLICLKLVENRLEFGNGSFTVEKKGFQSLQRLYIQAKKLPKFNIAKGAMQHLYSLQLISEDISGVHEDTVKHLKGLKEVTLDHSVGDDTRKSWEAELKQHKNRPLLWIKTDA</sequence>
<dbReference type="GO" id="GO:0042742">
    <property type="term" value="P:defense response to bacterium"/>
    <property type="evidence" value="ECO:0007669"/>
    <property type="project" value="UniProtKB-ARBA"/>
</dbReference>
<dbReference type="FunFam" id="1.10.10.10:FF:000322">
    <property type="entry name" value="Probable disease resistance protein At1g63360"/>
    <property type="match status" value="1"/>
</dbReference>
<dbReference type="InterPro" id="IPR058922">
    <property type="entry name" value="WHD_DRP"/>
</dbReference>